<evidence type="ECO:0000313" key="3">
    <source>
        <dbReference type="Proteomes" id="UP000260780"/>
    </source>
</evidence>
<dbReference type="EMBL" id="QSTF01000102">
    <property type="protein sequence ID" value="RGM33348.1"/>
    <property type="molecule type" value="Genomic_DNA"/>
</dbReference>
<comment type="caution">
    <text evidence="2">The sequence shown here is derived from an EMBL/GenBank/DDBJ whole genome shotgun (WGS) entry which is preliminary data.</text>
</comment>
<reference evidence="2 3" key="1">
    <citation type="submission" date="2018-08" db="EMBL/GenBank/DDBJ databases">
        <title>A genome reference for cultivated species of the human gut microbiota.</title>
        <authorList>
            <person name="Zou Y."/>
            <person name="Xue W."/>
            <person name="Luo G."/>
        </authorList>
    </citation>
    <scope>NUCLEOTIDE SEQUENCE [LARGE SCALE GENOMIC DNA]</scope>
    <source>
        <strain evidence="2 3">OM08-14</strain>
    </source>
</reference>
<feature type="chain" id="PRO_5017546336" evidence="1">
    <location>
        <begin position="20"/>
        <end position="150"/>
    </location>
</feature>
<organism evidence="2 3">
    <name type="scientific">Phocaeicola plebeius</name>
    <dbReference type="NCBI Taxonomy" id="310297"/>
    <lineage>
        <taxon>Bacteria</taxon>
        <taxon>Pseudomonadati</taxon>
        <taxon>Bacteroidota</taxon>
        <taxon>Bacteroidia</taxon>
        <taxon>Bacteroidales</taxon>
        <taxon>Bacteroidaceae</taxon>
        <taxon>Phocaeicola</taxon>
    </lineage>
</organism>
<accession>A0A3E4VTP6</accession>
<protein>
    <submittedName>
        <fullName evidence="2">Uncharacterized protein</fullName>
    </submittedName>
</protein>
<dbReference type="RefSeq" id="WP_117711369.1">
    <property type="nucleotide sequence ID" value="NZ_QSTF01000102.1"/>
</dbReference>
<proteinExistence type="predicted"/>
<keyword evidence="1" id="KW-0732">Signal</keyword>
<evidence type="ECO:0000313" key="2">
    <source>
        <dbReference type="EMBL" id="RGM33348.1"/>
    </source>
</evidence>
<feature type="signal peptide" evidence="1">
    <location>
        <begin position="1"/>
        <end position="19"/>
    </location>
</feature>
<evidence type="ECO:0000256" key="1">
    <source>
        <dbReference type="SAM" id="SignalP"/>
    </source>
</evidence>
<gene>
    <name evidence="2" type="ORF">DXC17_18150</name>
</gene>
<sequence length="150" mass="16311">MKKLVLITISSLLSIAAHSQFVTYEAVPRPNVSIPKSNFNFEFKQPATPSVSVVNSDIVTTEALCVQTEGESFAIGTKVIVRTLSNGATTLGLIGIKQGRKWNSLDEISLISISQSIAQAKTKEEKDFLLNLSDFSYLAVLGESCLLLFK</sequence>
<dbReference type="Proteomes" id="UP000260780">
    <property type="component" value="Unassembled WGS sequence"/>
</dbReference>
<dbReference type="AlphaFoldDB" id="A0A3E4VTP6"/>
<name>A0A3E4VTP6_9BACT</name>